<evidence type="ECO:0000313" key="2">
    <source>
        <dbReference type="EMBL" id="CAG8657545.1"/>
    </source>
</evidence>
<accession>A0A9N9E2Q7</accession>
<dbReference type="InterPro" id="IPR050158">
    <property type="entry name" value="Ubiquitin_ubiquitin-like"/>
</dbReference>
<evidence type="ECO:0000259" key="1">
    <source>
        <dbReference type="PROSITE" id="PS50053"/>
    </source>
</evidence>
<evidence type="ECO:0000313" key="3">
    <source>
        <dbReference type="Proteomes" id="UP000789572"/>
    </source>
</evidence>
<dbReference type="Pfam" id="PF00240">
    <property type="entry name" value="ubiquitin"/>
    <property type="match status" value="1"/>
</dbReference>
<name>A0A9N9E2Q7_9GLOM</name>
<dbReference type="InterPro" id="IPR019956">
    <property type="entry name" value="Ubiquitin_dom"/>
</dbReference>
<sequence length="162" mass="17824">MPSLNVDLLNAALSAITETHQFVSEKEFRKQTSHEQVNLNSINQFNLGGDDANSIIKRSILPAPVSSTVDETSTYQQVDLDSFHQLSLVGGDVGSIIKNVTNSPEIKELIQLFVSTLTGKVLTVQCQKSDTVDKVKELIQNKEGLPPDKQRLIFVGKQMADD</sequence>
<comment type="caution">
    <text evidence="2">The sequence shown here is derived from an EMBL/GenBank/DDBJ whole genome shotgun (WGS) entry which is preliminary data.</text>
</comment>
<dbReference type="InterPro" id="IPR000626">
    <property type="entry name" value="Ubiquitin-like_dom"/>
</dbReference>
<proteinExistence type="predicted"/>
<dbReference type="Gene3D" id="3.10.20.90">
    <property type="entry name" value="Phosphatidylinositol 3-kinase Catalytic Subunit, Chain A, domain 1"/>
    <property type="match status" value="1"/>
</dbReference>
<protein>
    <submittedName>
        <fullName evidence="2">3757_t:CDS:1</fullName>
    </submittedName>
</protein>
<keyword evidence="3" id="KW-1185">Reference proteome</keyword>
<dbReference type="PROSITE" id="PS50053">
    <property type="entry name" value="UBIQUITIN_2"/>
    <property type="match status" value="1"/>
</dbReference>
<dbReference type="OrthoDB" id="419317at2759"/>
<dbReference type="PANTHER" id="PTHR10666">
    <property type="entry name" value="UBIQUITIN"/>
    <property type="match status" value="1"/>
</dbReference>
<dbReference type="SUPFAM" id="SSF54236">
    <property type="entry name" value="Ubiquitin-like"/>
    <property type="match status" value="1"/>
</dbReference>
<organism evidence="2 3">
    <name type="scientific">Paraglomus occultum</name>
    <dbReference type="NCBI Taxonomy" id="144539"/>
    <lineage>
        <taxon>Eukaryota</taxon>
        <taxon>Fungi</taxon>
        <taxon>Fungi incertae sedis</taxon>
        <taxon>Mucoromycota</taxon>
        <taxon>Glomeromycotina</taxon>
        <taxon>Glomeromycetes</taxon>
        <taxon>Paraglomerales</taxon>
        <taxon>Paraglomeraceae</taxon>
        <taxon>Paraglomus</taxon>
    </lineage>
</organism>
<gene>
    <name evidence="2" type="ORF">POCULU_LOCUS10283</name>
</gene>
<dbReference type="Proteomes" id="UP000789572">
    <property type="component" value="Unassembled WGS sequence"/>
</dbReference>
<dbReference type="AlphaFoldDB" id="A0A9N9E2Q7"/>
<feature type="domain" description="Ubiquitin-like" evidence="1">
    <location>
        <begin position="110"/>
        <end position="162"/>
    </location>
</feature>
<dbReference type="EMBL" id="CAJVPJ010004991">
    <property type="protein sequence ID" value="CAG8657545.1"/>
    <property type="molecule type" value="Genomic_DNA"/>
</dbReference>
<dbReference type="PRINTS" id="PR00348">
    <property type="entry name" value="UBIQUITIN"/>
</dbReference>
<reference evidence="2" key="1">
    <citation type="submission" date="2021-06" db="EMBL/GenBank/DDBJ databases">
        <authorList>
            <person name="Kallberg Y."/>
            <person name="Tangrot J."/>
            <person name="Rosling A."/>
        </authorList>
    </citation>
    <scope>NUCLEOTIDE SEQUENCE</scope>
    <source>
        <strain evidence="2">IA702</strain>
    </source>
</reference>
<feature type="non-terminal residue" evidence="2">
    <location>
        <position position="162"/>
    </location>
</feature>
<dbReference type="InterPro" id="IPR029071">
    <property type="entry name" value="Ubiquitin-like_domsf"/>
</dbReference>
<dbReference type="SMART" id="SM00213">
    <property type="entry name" value="UBQ"/>
    <property type="match status" value="1"/>
</dbReference>